<feature type="domain" description="Peptidoglycan binding-like" evidence="2">
    <location>
        <begin position="305"/>
        <end position="358"/>
    </location>
</feature>
<dbReference type="InterPro" id="IPR002477">
    <property type="entry name" value="Peptidoglycan-bd-like"/>
</dbReference>
<accession>A0A9X3ITC0</accession>
<evidence type="ECO:0000259" key="2">
    <source>
        <dbReference type="Pfam" id="PF01471"/>
    </source>
</evidence>
<sequence length="362" mass="40097">MNKHLLAVSIATIMLSGCATQASKDSSAADTGEYQKLVTSNQELTKQNEELLQKLKASESDEAAVSEASSPAIDQQLPPNALPGHCYARLVIPEQYKDEIQKVMIEPEQTSVEVEPARYETESKEVLVSEAWDELVVVPTTYKTVEEQVLVKEESKKLVKKPAEYETVTEKVVIRPAYTTWKKGHGPVEKLDDATGEILCLVEVPEESKMVSKTVLIKPERTEEEVIPAEYTTVSKQVVDVAAHTETINHPAVYKTVEVEKMVEPPKELAQTVPAKYQDLPQTVKVSDARMEWREILCETNTTPDIVKNLQQALLDHNYNPGPVDGAVGWRTMNAVTAFQKDNGLPTGQLTLQTLSALGVMN</sequence>
<dbReference type="InterPro" id="IPR036365">
    <property type="entry name" value="PGBD-like_sf"/>
</dbReference>
<proteinExistence type="predicted"/>
<dbReference type="Pfam" id="PF01471">
    <property type="entry name" value="PG_binding_1"/>
    <property type="match status" value="1"/>
</dbReference>
<dbReference type="EMBL" id="JAPNOA010000020">
    <property type="protein sequence ID" value="MCY0965033.1"/>
    <property type="molecule type" value="Genomic_DNA"/>
</dbReference>
<dbReference type="Proteomes" id="UP001150830">
    <property type="component" value="Unassembled WGS sequence"/>
</dbReference>
<protein>
    <submittedName>
        <fullName evidence="3">Peptidoglycan-binding domain-containing protein</fullName>
    </submittedName>
</protein>
<evidence type="ECO:0000313" key="4">
    <source>
        <dbReference type="Proteomes" id="UP001150830"/>
    </source>
</evidence>
<evidence type="ECO:0000313" key="3">
    <source>
        <dbReference type="EMBL" id="MCY0965033.1"/>
    </source>
</evidence>
<evidence type="ECO:0000256" key="1">
    <source>
        <dbReference type="SAM" id="MobiDB-lite"/>
    </source>
</evidence>
<dbReference type="SUPFAM" id="SSF47090">
    <property type="entry name" value="PGBD-like"/>
    <property type="match status" value="1"/>
</dbReference>
<dbReference type="PROSITE" id="PS51257">
    <property type="entry name" value="PROKAR_LIPOPROTEIN"/>
    <property type="match status" value="1"/>
</dbReference>
<feature type="region of interest" description="Disordered" evidence="1">
    <location>
        <begin position="57"/>
        <end position="78"/>
    </location>
</feature>
<feature type="compositionally biased region" description="Low complexity" evidence="1">
    <location>
        <begin position="63"/>
        <end position="72"/>
    </location>
</feature>
<dbReference type="RefSeq" id="WP_283173249.1">
    <property type="nucleotide sequence ID" value="NZ_JAPNOA010000020.1"/>
</dbReference>
<dbReference type="AlphaFoldDB" id="A0A9X3ITC0"/>
<gene>
    <name evidence="3" type="ORF">OUO13_07525</name>
</gene>
<dbReference type="Gene3D" id="1.10.101.10">
    <property type="entry name" value="PGBD-like superfamily/PGBD"/>
    <property type="match status" value="1"/>
</dbReference>
<dbReference type="InterPro" id="IPR036366">
    <property type="entry name" value="PGBDSf"/>
</dbReference>
<keyword evidence="4" id="KW-1185">Reference proteome</keyword>
<reference evidence="3" key="1">
    <citation type="submission" date="2022-11" db="EMBL/GenBank/DDBJ databases">
        <title>Parathalassolutuus dongxingensis gen. nov., sp. nov., a novel member of family Oceanospirillaceae isolated from a coastal shrimp pond in Guangxi, China.</title>
        <authorList>
            <person name="Chen H."/>
        </authorList>
    </citation>
    <scope>NUCLEOTIDE SEQUENCE</scope>
    <source>
        <strain evidence="3">G-43</strain>
    </source>
</reference>
<name>A0A9X3ITC0_9GAMM</name>
<organism evidence="3 4">
    <name type="scientific">Parathalassolituus penaei</name>
    <dbReference type="NCBI Taxonomy" id="2997323"/>
    <lineage>
        <taxon>Bacteria</taxon>
        <taxon>Pseudomonadati</taxon>
        <taxon>Pseudomonadota</taxon>
        <taxon>Gammaproteobacteria</taxon>
        <taxon>Oceanospirillales</taxon>
        <taxon>Oceanospirillaceae</taxon>
        <taxon>Parathalassolituus</taxon>
    </lineage>
</organism>
<comment type="caution">
    <text evidence="3">The sequence shown here is derived from an EMBL/GenBank/DDBJ whole genome shotgun (WGS) entry which is preliminary data.</text>
</comment>